<dbReference type="InterPro" id="IPR032675">
    <property type="entry name" value="LRR_dom_sf"/>
</dbReference>
<keyword evidence="2" id="KW-1185">Reference proteome</keyword>
<sequence length="497" mass="56227">MNKLPLELASIIAVDLDIVSLGSLRQASKLTNSLFSPVFLQYFRSQRADLTRSGLKRLCGLASSPALRSAVSSLTLVCLYYHNDPWYDQKHLAALQNPSFQDPRAAASEYARLCRRNREWIAEQRDEQNLFMGEDMLCMLADCLRHLKNVRHVSLEASVVHGADLIKVPEEVASLRWRELWTGAIQGYRILLMAIARSGALLDSLHIYQLTKKCSIPTHEIVEPLSLFSAAERENFANFAAHLKDFSISLATTTLPVRPRPGTHASWEEMIDLDPYGAFDISHGSNLHASDGHVDALADMEGVARLLQAMPNLESLHIHLCTTVNGILVRGYYQHFLSTIFLGGWVFRRLSQLTLRGLQASQQDLYDILARHIPQLRILGLENITLNSGSWNPVFDLLRCEARLLEKLRLSALWSPDSDGNRMNLAPIDKSRDIDDVADFLDWEETINGERIWYTRNIKGEEVRGPDGLQFRPMVESFGDPVKASWYVRHRAEYGPL</sequence>
<name>A0A9P9WVT5_9PEZI</name>
<reference evidence="1" key="1">
    <citation type="submission" date="2021-03" db="EMBL/GenBank/DDBJ databases">
        <title>Revisited historic fungal species revealed as producer of novel bioactive compounds through whole genome sequencing and comparative genomics.</title>
        <authorList>
            <person name="Vignolle G.A."/>
            <person name="Hochenegger N."/>
            <person name="Mach R.L."/>
            <person name="Mach-Aigner A.R."/>
            <person name="Javad Rahimi M."/>
            <person name="Salim K.A."/>
            <person name="Chan C.M."/>
            <person name="Lim L.B.L."/>
            <person name="Cai F."/>
            <person name="Druzhinina I.S."/>
            <person name="U'Ren J.M."/>
            <person name="Derntl C."/>
        </authorList>
    </citation>
    <scope>NUCLEOTIDE SEQUENCE</scope>
    <source>
        <strain evidence="1">TUCIM 5799</strain>
    </source>
</reference>
<dbReference type="AlphaFoldDB" id="A0A9P9WVT5"/>
<proteinExistence type="predicted"/>
<gene>
    <name evidence="1" type="ORF">JX265_001797</name>
</gene>
<evidence type="ECO:0000313" key="1">
    <source>
        <dbReference type="EMBL" id="KAI1880176.1"/>
    </source>
</evidence>
<accession>A0A9P9WVT5</accession>
<dbReference type="EMBL" id="JAFIMR010000003">
    <property type="protein sequence ID" value="KAI1880176.1"/>
    <property type="molecule type" value="Genomic_DNA"/>
</dbReference>
<dbReference type="Gene3D" id="3.80.10.10">
    <property type="entry name" value="Ribonuclease Inhibitor"/>
    <property type="match status" value="1"/>
</dbReference>
<evidence type="ECO:0000313" key="2">
    <source>
        <dbReference type="Proteomes" id="UP000829685"/>
    </source>
</evidence>
<comment type="caution">
    <text evidence="1">The sequence shown here is derived from an EMBL/GenBank/DDBJ whole genome shotgun (WGS) entry which is preliminary data.</text>
</comment>
<dbReference type="Proteomes" id="UP000829685">
    <property type="component" value="Unassembled WGS sequence"/>
</dbReference>
<protein>
    <submittedName>
        <fullName evidence="1">Uncharacterized protein</fullName>
    </submittedName>
</protein>
<organism evidence="1 2">
    <name type="scientific">Neoarthrinium moseri</name>
    <dbReference type="NCBI Taxonomy" id="1658444"/>
    <lineage>
        <taxon>Eukaryota</taxon>
        <taxon>Fungi</taxon>
        <taxon>Dikarya</taxon>
        <taxon>Ascomycota</taxon>
        <taxon>Pezizomycotina</taxon>
        <taxon>Sordariomycetes</taxon>
        <taxon>Xylariomycetidae</taxon>
        <taxon>Amphisphaeriales</taxon>
        <taxon>Apiosporaceae</taxon>
        <taxon>Neoarthrinium</taxon>
    </lineage>
</organism>